<feature type="chain" id="PRO_5045464590" evidence="1">
    <location>
        <begin position="22"/>
        <end position="162"/>
    </location>
</feature>
<keyword evidence="4" id="KW-1185">Reference proteome</keyword>
<keyword evidence="1" id="KW-0732">Signal</keyword>
<dbReference type="InterPro" id="IPR037401">
    <property type="entry name" value="SnoaL-like"/>
</dbReference>
<evidence type="ECO:0000259" key="2">
    <source>
        <dbReference type="Pfam" id="PF12680"/>
    </source>
</evidence>
<feature type="signal peptide" evidence="1">
    <location>
        <begin position="1"/>
        <end position="21"/>
    </location>
</feature>
<dbReference type="PANTHER" id="PTHR38436">
    <property type="entry name" value="POLYKETIDE CYCLASE SNOAL-LIKE DOMAIN"/>
    <property type="match status" value="1"/>
</dbReference>
<dbReference type="Proteomes" id="UP000829817">
    <property type="component" value="Chromosome"/>
</dbReference>
<dbReference type="PANTHER" id="PTHR38436:SF1">
    <property type="entry name" value="ESTER CYCLASE"/>
    <property type="match status" value="1"/>
</dbReference>
<dbReference type="SUPFAM" id="SSF54427">
    <property type="entry name" value="NTF2-like"/>
    <property type="match status" value="1"/>
</dbReference>
<dbReference type="PROSITE" id="PS51257">
    <property type="entry name" value="PROKAR_LIPOPROTEIN"/>
    <property type="match status" value="1"/>
</dbReference>
<accession>A0ABY4DS60</accession>
<dbReference type="Pfam" id="PF12680">
    <property type="entry name" value="SnoaL_2"/>
    <property type="match status" value="1"/>
</dbReference>
<evidence type="ECO:0000256" key="1">
    <source>
        <dbReference type="SAM" id="SignalP"/>
    </source>
</evidence>
<evidence type="ECO:0000313" key="3">
    <source>
        <dbReference type="EMBL" id="UOO81860.1"/>
    </source>
</evidence>
<dbReference type="EMBL" id="CP091508">
    <property type="protein sequence ID" value="UOO81860.1"/>
    <property type="molecule type" value="Genomic_DNA"/>
</dbReference>
<dbReference type="InterPro" id="IPR032710">
    <property type="entry name" value="NTF2-like_dom_sf"/>
</dbReference>
<protein>
    <submittedName>
        <fullName evidence="3">Nuclear transport factor 2 family protein</fullName>
    </submittedName>
</protein>
<sequence length="162" mass="17861">MKKLLLAAATAACLLSACGTAQTTTAPTTAQTNMQSQIERNKANVLAFYDLAFNQHQPQQAVARYIGNEYIQHNPSVADGGQAFIDVFAPFLQQHPQSRAEVKRVVAEGDLVVLHIFSRTSPQDRGRAIADIFRLDKNGKIVEHWDVVQPLPEQSANNNSMF</sequence>
<organism evidence="3 4">
    <name type="scientific">Uruburuella testudinis</name>
    <dbReference type="NCBI Taxonomy" id="1282863"/>
    <lineage>
        <taxon>Bacteria</taxon>
        <taxon>Pseudomonadati</taxon>
        <taxon>Pseudomonadota</taxon>
        <taxon>Betaproteobacteria</taxon>
        <taxon>Neisseriales</taxon>
        <taxon>Neisseriaceae</taxon>
        <taxon>Uruburuella</taxon>
    </lineage>
</organism>
<reference evidence="3 4" key="1">
    <citation type="journal article" date="2022" name="Res Sq">
        <title>Evolution of multicellular longitudinally dividing oral cavity symbionts (Neisseriaceae).</title>
        <authorList>
            <person name="Nyongesa S."/>
            <person name="Weber P."/>
            <person name="Bernet E."/>
            <person name="Pullido F."/>
            <person name="Nieckarz M."/>
            <person name="Delaby M."/>
            <person name="Nieves C."/>
            <person name="Viehboeck T."/>
            <person name="Krause N."/>
            <person name="Rivera-Millot A."/>
            <person name="Nakamura A."/>
            <person name="Vischer N."/>
            <person name="VanNieuwenhze M."/>
            <person name="Brun Y."/>
            <person name="Cava F."/>
            <person name="Bulgheresi S."/>
            <person name="Veyrier F."/>
        </authorList>
    </citation>
    <scope>NUCLEOTIDE SEQUENCE [LARGE SCALE GENOMIC DNA]</scope>
    <source>
        <strain evidence="3 4">CCUG 63373m</strain>
    </source>
</reference>
<gene>
    <name evidence="3" type="ORF">LVJ83_13300</name>
</gene>
<dbReference type="Gene3D" id="3.10.450.50">
    <property type="match status" value="1"/>
</dbReference>
<feature type="domain" description="SnoaL-like" evidence="2">
    <location>
        <begin position="45"/>
        <end position="144"/>
    </location>
</feature>
<dbReference type="RefSeq" id="WP_244785123.1">
    <property type="nucleotide sequence ID" value="NZ_CP091508.1"/>
</dbReference>
<dbReference type="InterPro" id="IPR009959">
    <property type="entry name" value="Cyclase_SnoaL-like"/>
</dbReference>
<evidence type="ECO:0000313" key="4">
    <source>
        <dbReference type="Proteomes" id="UP000829817"/>
    </source>
</evidence>
<proteinExistence type="predicted"/>
<name>A0ABY4DS60_9NEIS</name>